<dbReference type="InterPro" id="IPR003607">
    <property type="entry name" value="HD/PDEase_dom"/>
</dbReference>
<dbReference type="SUPFAM" id="SSF52172">
    <property type="entry name" value="CheY-like"/>
    <property type="match status" value="1"/>
</dbReference>
<proteinExistence type="predicted"/>
<keyword evidence="1" id="KW-0597">Phosphoprotein</keyword>
<reference evidence="4 5" key="1">
    <citation type="submission" date="2016-10" db="EMBL/GenBank/DDBJ databases">
        <authorList>
            <person name="Varghese N."/>
            <person name="Submissions S."/>
        </authorList>
    </citation>
    <scope>NUCLEOTIDE SEQUENCE [LARGE SCALE GENOMIC DNA]</scope>
    <source>
        <strain evidence="4 5">DSM 18839</strain>
    </source>
</reference>
<gene>
    <name evidence="4" type="ORF">SAMN05660686_03604</name>
</gene>
<dbReference type="PANTHER" id="PTHR45228">
    <property type="entry name" value="CYCLIC DI-GMP PHOSPHODIESTERASE TM_0186-RELATED"/>
    <property type="match status" value="1"/>
</dbReference>
<evidence type="ECO:0000313" key="4">
    <source>
        <dbReference type="EMBL" id="SDG17228.1"/>
    </source>
</evidence>
<dbReference type="Pfam" id="PF13487">
    <property type="entry name" value="HD_5"/>
    <property type="match status" value="1"/>
</dbReference>
<dbReference type="InterPro" id="IPR037522">
    <property type="entry name" value="HD_GYP_dom"/>
</dbReference>
<dbReference type="Proteomes" id="UP000198615">
    <property type="component" value="Unassembled WGS sequence"/>
</dbReference>
<dbReference type="GO" id="GO:0000160">
    <property type="term" value="P:phosphorelay signal transduction system"/>
    <property type="evidence" value="ECO:0007669"/>
    <property type="project" value="InterPro"/>
</dbReference>
<sequence length="365" mass="40648">MTSTGDNRRTVLVVDDTPDNLSLMSGLLKDTYRVRVANGGERALVIARSDPQPDLILLDVMMPVMDGYEVCRQLKADPASRDIPVVFLTARTDQVDEQIGLELGAVDYITKPISPPIVVARVRNHLQLKHASDVLRNQNAFLEDEVERRTRDVRAIRDAAIVAMASLAETRDNETGNHIRRTQHYVGILADAMAAMPRFRDILVPETVDLLYRSAALHDIGKVGIPDSILLKPGRLTDEEFATMKTHTVLGYEALKSAERSLDNTDMSFLRYAREIALTHHERWDGAGYPQGLAGEAIPLSGRIMTVADVYDALISERVYKPAYPHEVAVRQIEDGRGTQFDPDVVDAFMTVADKLREISESFAD</sequence>
<accession>A0A8G2F4G5</accession>
<dbReference type="GO" id="GO:0008081">
    <property type="term" value="F:phosphoric diester hydrolase activity"/>
    <property type="evidence" value="ECO:0007669"/>
    <property type="project" value="UniProtKB-ARBA"/>
</dbReference>
<feature type="domain" description="Response regulatory" evidence="2">
    <location>
        <begin position="10"/>
        <end position="126"/>
    </location>
</feature>
<dbReference type="AlphaFoldDB" id="A0A8G2F4G5"/>
<dbReference type="EMBL" id="FNBW01000011">
    <property type="protein sequence ID" value="SDG17228.1"/>
    <property type="molecule type" value="Genomic_DNA"/>
</dbReference>
<dbReference type="RefSeq" id="WP_028792943.1">
    <property type="nucleotide sequence ID" value="NZ_FNBW01000011.1"/>
</dbReference>
<dbReference type="PANTHER" id="PTHR45228:SF5">
    <property type="entry name" value="CYCLIC DI-GMP PHOSPHODIESTERASE VC_1348-RELATED"/>
    <property type="match status" value="1"/>
</dbReference>
<feature type="domain" description="HD-GYP" evidence="3">
    <location>
        <begin position="153"/>
        <end position="365"/>
    </location>
</feature>
<evidence type="ECO:0000256" key="1">
    <source>
        <dbReference type="PROSITE-ProRule" id="PRU00169"/>
    </source>
</evidence>
<dbReference type="SMART" id="SM00471">
    <property type="entry name" value="HDc"/>
    <property type="match status" value="1"/>
</dbReference>
<dbReference type="InterPro" id="IPR011006">
    <property type="entry name" value="CheY-like_superfamily"/>
</dbReference>
<dbReference type="Pfam" id="PF00072">
    <property type="entry name" value="Response_reg"/>
    <property type="match status" value="1"/>
</dbReference>
<keyword evidence="5" id="KW-1185">Reference proteome</keyword>
<protein>
    <submittedName>
        <fullName evidence="4">Putative two-component system response regulator</fullName>
    </submittedName>
</protein>
<dbReference type="InterPro" id="IPR052020">
    <property type="entry name" value="Cyclic_di-GMP/3'3'-cGAMP_PDE"/>
</dbReference>
<dbReference type="Gene3D" id="3.40.50.2300">
    <property type="match status" value="1"/>
</dbReference>
<dbReference type="CDD" id="cd19920">
    <property type="entry name" value="REC_PA4781-like"/>
    <property type="match status" value="1"/>
</dbReference>
<evidence type="ECO:0000259" key="3">
    <source>
        <dbReference type="PROSITE" id="PS51832"/>
    </source>
</evidence>
<feature type="modified residue" description="4-aspartylphosphate" evidence="1">
    <location>
        <position position="59"/>
    </location>
</feature>
<organism evidence="4 5">
    <name type="scientific">Thalassobaculum litoreum DSM 18839</name>
    <dbReference type="NCBI Taxonomy" id="1123362"/>
    <lineage>
        <taxon>Bacteria</taxon>
        <taxon>Pseudomonadati</taxon>
        <taxon>Pseudomonadota</taxon>
        <taxon>Alphaproteobacteria</taxon>
        <taxon>Rhodospirillales</taxon>
        <taxon>Thalassobaculaceae</taxon>
        <taxon>Thalassobaculum</taxon>
    </lineage>
</organism>
<name>A0A8G2F4G5_9PROT</name>
<dbReference type="PROSITE" id="PS50110">
    <property type="entry name" value="RESPONSE_REGULATORY"/>
    <property type="match status" value="1"/>
</dbReference>
<dbReference type="SMART" id="SM00448">
    <property type="entry name" value="REC"/>
    <property type="match status" value="1"/>
</dbReference>
<dbReference type="Gene3D" id="1.10.3210.10">
    <property type="entry name" value="Hypothetical protein af1432"/>
    <property type="match status" value="1"/>
</dbReference>
<dbReference type="SUPFAM" id="SSF109604">
    <property type="entry name" value="HD-domain/PDEase-like"/>
    <property type="match status" value="1"/>
</dbReference>
<dbReference type="InterPro" id="IPR001789">
    <property type="entry name" value="Sig_transdc_resp-reg_receiver"/>
</dbReference>
<dbReference type="OrthoDB" id="9176789at2"/>
<dbReference type="PROSITE" id="PS51832">
    <property type="entry name" value="HD_GYP"/>
    <property type="match status" value="1"/>
</dbReference>
<evidence type="ECO:0000259" key="2">
    <source>
        <dbReference type="PROSITE" id="PS50110"/>
    </source>
</evidence>
<evidence type="ECO:0000313" key="5">
    <source>
        <dbReference type="Proteomes" id="UP000198615"/>
    </source>
</evidence>
<dbReference type="CDD" id="cd00077">
    <property type="entry name" value="HDc"/>
    <property type="match status" value="1"/>
</dbReference>
<comment type="caution">
    <text evidence="4">The sequence shown here is derived from an EMBL/GenBank/DDBJ whole genome shotgun (WGS) entry which is preliminary data.</text>
</comment>